<accession>A0A4Q2DHY9</accession>
<dbReference type="Pfam" id="PF18759">
    <property type="entry name" value="Plavaka"/>
    <property type="match status" value="1"/>
</dbReference>
<dbReference type="AlphaFoldDB" id="A0A4Q2DHY9"/>
<sequence>MSEPNPPWSQKCVCGRLFRQPNSYSLHIRSCQDFKARLGKRLQHARLKQNPAPDSSENIGITGMAKGLKRSRPWLNNNNLDVDVVAASQPQHGGPIEFGHAAVSSEHDQDAPCLDDVLGAPAQPTPEVLGRGHRHKKPSYRALLNVVGDENFNPKDVREANWPAIDKALATSQYEADDLDPNWEDDDGISWACTDITITVPFNTLSSTPGTKNFVVPGFHYRPLVPTIKRKLESLTTHEFFHTFGYELRWRPSEEHEDVRVYGEIYTSPAFLEAYKELQQSPVEKDCSLPRYVLALMFASDATMLASFGTAKLWPLYLCFGNDSKYRRAKPSENLFEQVAYFEKAGSTFLC</sequence>
<reference evidence="1 2" key="1">
    <citation type="submission" date="2019-01" db="EMBL/GenBank/DDBJ databases">
        <title>Draft genome sequence of Psathyrella aberdarensis IHI B618.</title>
        <authorList>
            <person name="Buettner E."/>
            <person name="Kellner H."/>
        </authorList>
    </citation>
    <scope>NUCLEOTIDE SEQUENCE [LARGE SCALE GENOMIC DNA]</scope>
    <source>
        <strain evidence="1 2">IHI B618</strain>
    </source>
</reference>
<dbReference type="InterPro" id="IPR041078">
    <property type="entry name" value="Plavaka"/>
</dbReference>
<dbReference type="EMBL" id="SDEE01000199">
    <property type="protein sequence ID" value="RXW19487.1"/>
    <property type="molecule type" value="Genomic_DNA"/>
</dbReference>
<organism evidence="1 2">
    <name type="scientific">Candolleomyces aberdarensis</name>
    <dbReference type="NCBI Taxonomy" id="2316362"/>
    <lineage>
        <taxon>Eukaryota</taxon>
        <taxon>Fungi</taxon>
        <taxon>Dikarya</taxon>
        <taxon>Basidiomycota</taxon>
        <taxon>Agaricomycotina</taxon>
        <taxon>Agaricomycetes</taxon>
        <taxon>Agaricomycetidae</taxon>
        <taxon>Agaricales</taxon>
        <taxon>Agaricineae</taxon>
        <taxon>Psathyrellaceae</taxon>
        <taxon>Candolleomyces</taxon>
    </lineage>
</organism>
<evidence type="ECO:0000313" key="2">
    <source>
        <dbReference type="Proteomes" id="UP000290288"/>
    </source>
</evidence>
<protein>
    <submittedName>
        <fullName evidence="1">Uncharacterized protein</fullName>
    </submittedName>
</protein>
<dbReference type="OrthoDB" id="3208495at2759"/>
<comment type="caution">
    <text evidence="1">The sequence shown here is derived from an EMBL/GenBank/DDBJ whole genome shotgun (WGS) entry which is preliminary data.</text>
</comment>
<evidence type="ECO:0000313" key="1">
    <source>
        <dbReference type="EMBL" id="RXW19487.1"/>
    </source>
</evidence>
<gene>
    <name evidence="1" type="ORF">EST38_g6370</name>
</gene>
<proteinExistence type="predicted"/>
<dbReference type="STRING" id="2316362.A0A4Q2DHY9"/>
<name>A0A4Q2DHY9_9AGAR</name>
<dbReference type="Proteomes" id="UP000290288">
    <property type="component" value="Unassembled WGS sequence"/>
</dbReference>
<keyword evidence="2" id="KW-1185">Reference proteome</keyword>